<dbReference type="Proteomes" id="UP001168821">
    <property type="component" value="Unassembled WGS sequence"/>
</dbReference>
<evidence type="ECO:0000313" key="2">
    <source>
        <dbReference type="Proteomes" id="UP001168821"/>
    </source>
</evidence>
<reference evidence="1" key="1">
    <citation type="journal article" date="2023" name="G3 (Bethesda)">
        <title>Whole genome assemblies of Zophobas morio and Tenebrio molitor.</title>
        <authorList>
            <person name="Kaur S."/>
            <person name="Stinson S.A."/>
            <person name="diCenzo G.C."/>
        </authorList>
    </citation>
    <scope>NUCLEOTIDE SEQUENCE</scope>
    <source>
        <strain evidence="1">QUZm001</strain>
    </source>
</reference>
<dbReference type="EMBL" id="JALNTZ010000004">
    <property type="protein sequence ID" value="KAJ3653224.1"/>
    <property type="molecule type" value="Genomic_DNA"/>
</dbReference>
<organism evidence="1 2">
    <name type="scientific">Zophobas morio</name>
    <dbReference type="NCBI Taxonomy" id="2755281"/>
    <lineage>
        <taxon>Eukaryota</taxon>
        <taxon>Metazoa</taxon>
        <taxon>Ecdysozoa</taxon>
        <taxon>Arthropoda</taxon>
        <taxon>Hexapoda</taxon>
        <taxon>Insecta</taxon>
        <taxon>Pterygota</taxon>
        <taxon>Neoptera</taxon>
        <taxon>Endopterygota</taxon>
        <taxon>Coleoptera</taxon>
        <taxon>Polyphaga</taxon>
        <taxon>Cucujiformia</taxon>
        <taxon>Tenebrionidae</taxon>
        <taxon>Zophobas</taxon>
    </lineage>
</organism>
<comment type="caution">
    <text evidence="1">The sequence shown here is derived from an EMBL/GenBank/DDBJ whole genome shotgun (WGS) entry which is preliminary data.</text>
</comment>
<name>A0AA38IDQ8_9CUCU</name>
<accession>A0AA38IDQ8</accession>
<proteinExistence type="predicted"/>
<evidence type="ECO:0000313" key="1">
    <source>
        <dbReference type="EMBL" id="KAJ3653224.1"/>
    </source>
</evidence>
<dbReference type="AlphaFoldDB" id="A0AA38IDQ8"/>
<protein>
    <submittedName>
        <fullName evidence="1">Uncharacterized protein</fullName>
    </submittedName>
</protein>
<keyword evidence="2" id="KW-1185">Reference proteome</keyword>
<gene>
    <name evidence="1" type="ORF">Zmor_012487</name>
</gene>
<sequence>MQKTKKTISELNEDCEIVIHKEIEQRFVNYTDMSALEKRKGSFEIDDIRRGQPQEMQQLYFSPARAIEMKDRCPKMLPSTSTNINMPALKNFMTEQRQKRYVDAPTQATDERYTCVPRSTLLSRTRQHLCKRNSGAQSTEIKYRTIKTQTENCAKHDVSVVAEPLDFIGMFEKATSLPVQGTPGVTKEKYTQMYDHITQSELFCIEWIHKNLFEVKLNPNTLVVDDRLRDHSESACVT</sequence>